<gene>
    <name evidence="1" type="ORF">BO66DRAFT_108960</name>
</gene>
<dbReference type="EMBL" id="KZ824935">
    <property type="protein sequence ID" value="RAH74508.1"/>
    <property type="molecule type" value="Genomic_DNA"/>
</dbReference>
<reference evidence="1" key="1">
    <citation type="submission" date="2018-02" db="EMBL/GenBank/DDBJ databases">
        <title>The genomes of Aspergillus section Nigri reveals drivers in fungal speciation.</title>
        <authorList>
            <consortium name="DOE Joint Genome Institute"/>
            <person name="Vesth T.C."/>
            <person name="Nybo J."/>
            <person name="Theobald S."/>
            <person name="Brandl J."/>
            <person name="Frisvad J.C."/>
            <person name="Nielsen K.F."/>
            <person name="Lyhne E.K."/>
            <person name="Kogle M.E."/>
            <person name="Kuo A."/>
            <person name="Riley R."/>
            <person name="Clum A."/>
            <person name="Nolan M."/>
            <person name="Lipzen A."/>
            <person name="Salamov A."/>
            <person name="Henrissat B."/>
            <person name="Wiebenga A."/>
            <person name="De vries R.P."/>
            <person name="Grigoriev I.V."/>
            <person name="Mortensen U.H."/>
            <person name="Andersen M.R."/>
            <person name="Baker S.E."/>
        </authorList>
    </citation>
    <scope>NUCLEOTIDE SEQUENCE</scope>
    <source>
        <strain evidence="1">CBS 121060</strain>
    </source>
</reference>
<dbReference type="Proteomes" id="UP000249661">
    <property type="component" value="Unassembled WGS sequence"/>
</dbReference>
<organism evidence="1 2">
    <name type="scientific">Aspergillus aculeatinus CBS 121060</name>
    <dbReference type="NCBI Taxonomy" id="1448322"/>
    <lineage>
        <taxon>Eukaryota</taxon>
        <taxon>Fungi</taxon>
        <taxon>Dikarya</taxon>
        <taxon>Ascomycota</taxon>
        <taxon>Pezizomycotina</taxon>
        <taxon>Eurotiomycetes</taxon>
        <taxon>Eurotiomycetidae</taxon>
        <taxon>Eurotiales</taxon>
        <taxon>Aspergillaceae</taxon>
        <taxon>Aspergillus</taxon>
        <taxon>Aspergillus subgen. Circumdati</taxon>
    </lineage>
</organism>
<evidence type="ECO:0000313" key="1">
    <source>
        <dbReference type="EMBL" id="RAH74508.1"/>
    </source>
</evidence>
<proteinExistence type="predicted"/>
<keyword evidence="2" id="KW-1185">Reference proteome</keyword>
<sequence length="113" mass="13265">MARPAFLLLILTIRTFFVVSNYRASIHDIPVHIVHIQKSNFYSDTKITNVGVEDLQPPHIQFALLGNPRAYRRVLSKLWNKFRLCRQQIYQRLSVFYPIYHSPSVVLQPATNR</sequence>
<evidence type="ECO:0000313" key="2">
    <source>
        <dbReference type="Proteomes" id="UP000249661"/>
    </source>
</evidence>
<protein>
    <submittedName>
        <fullName evidence="1">Uncharacterized protein</fullName>
    </submittedName>
</protein>
<name>A0ACD1HLN0_9EURO</name>
<accession>A0ACD1HLN0</accession>